<dbReference type="Proteomes" id="UP000824094">
    <property type="component" value="Unassembled WGS sequence"/>
</dbReference>
<feature type="transmembrane region" description="Helical" evidence="2">
    <location>
        <begin position="229"/>
        <end position="248"/>
    </location>
</feature>
<keyword evidence="2" id="KW-0812">Transmembrane</keyword>
<feature type="transmembrane region" description="Helical" evidence="2">
    <location>
        <begin position="141"/>
        <end position="162"/>
    </location>
</feature>
<accession>A0A9D1MGZ5</accession>
<evidence type="ECO:0000313" key="3">
    <source>
        <dbReference type="EMBL" id="HIU59883.1"/>
    </source>
</evidence>
<feature type="transmembrane region" description="Helical" evidence="2">
    <location>
        <begin position="49"/>
        <end position="69"/>
    </location>
</feature>
<feature type="transmembrane region" description="Helical" evidence="2">
    <location>
        <begin position="21"/>
        <end position="43"/>
    </location>
</feature>
<feature type="transmembrane region" description="Helical" evidence="2">
    <location>
        <begin position="76"/>
        <end position="101"/>
    </location>
</feature>
<dbReference type="InterPro" id="IPR014509">
    <property type="entry name" value="YjdF-like"/>
</dbReference>
<feature type="compositionally biased region" description="Low complexity" evidence="1">
    <location>
        <begin position="273"/>
        <end position="282"/>
    </location>
</feature>
<keyword evidence="2" id="KW-0472">Membrane</keyword>
<evidence type="ECO:0000256" key="1">
    <source>
        <dbReference type="SAM" id="MobiDB-lite"/>
    </source>
</evidence>
<dbReference type="EMBL" id="DVNF01000024">
    <property type="protein sequence ID" value="HIU59883.1"/>
    <property type="molecule type" value="Genomic_DNA"/>
</dbReference>
<organism evidence="3 4">
    <name type="scientific">Candidatus Stercoripulliclostridium merdigallinarum</name>
    <dbReference type="NCBI Taxonomy" id="2840951"/>
    <lineage>
        <taxon>Bacteria</taxon>
        <taxon>Bacillati</taxon>
        <taxon>Bacillota</taxon>
        <taxon>Clostridia</taxon>
        <taxon>Eubacteriales</taxon>
        <taxon>Candidatus Stercoripulliclostridium</taxon>
    </lineage>
</organism>
<dbReference type="AlphaFoldDB" id="A0A9D1MGZ5"/>
<feature type="region of interest" description="Disordered" evidence="1">
    <location>
        <begin position="273"/>
        <end position="312"/>
    </location>
</feature>
<evidence type="ECO:0000313" key="4">
    <source>
        <dbReference type="Proteomes" id="UP000824094"/>
    </source>
</evidence>
<name>A0A9D1MGZ5_9FIRM</name>
<keyword evidence="2" id="KW-1133">Transmembrane helix</keyword>
<reference evidence="3" key="1">
    <citation type="submission" date="2020-10" db="EMBL/GenBank/DDBJ databases">
        <authorList>
            <person name="Gilroy R."/>
        </authorList>
    </citation>
    <scope>NUCLEOTIDE SEQUENCE</scope>
    <source>
        <strain evidence="3">18911</strain>
    </source>
</reference>
<proteinExistence type="predicted"/>
<sequence>MDVEMRKVKFSEYFKNRIKDIPFAVMCALYMAFCVGCMIYSAVELGARDALLAVVYMIFIPAVFVFEYLIGFRVGYILTVLIIFSACGGLLGSSYNIYMILPWFDSLLHAVSGILFFAAGFMLAEVFFGKDNVNKHFFGKLAFAIFFSTTVGVAWEFFEYLISETMGFDMLEDAMVTDIQSYLLSQSHNVAIELNDITQTVITYDGGKEEWVINGGYMDLGLYDTLNDLLIAAAGTVSIAIVSIISFYKFPKFNKMFIPELVNNRRKPIEATASAADTAETAEAVDDGVAKESDNLSDSVSDNVSDTVKDND</sequence>
<reference evidence="3" key="2">
    <citation type="journal article" date="2021" name="PeerJ">
        <title>Extensive microbial diversity within the chicken gut microbiome revealed by metagenomics and culture.</title>
        <authorList>
            <person name="Gilroy R."/>
            <person name="Ravi A."/>
            <person name="Getino M."/>
            <person name="Pursley I."/>
            <person name="Horton D.L."/>
            <person name="Alikhan N.F."/>
            <person name="Baker D."/>
            <person name="Gharbi K."/>
            <person name="Hall N."/>
            <person name="Watson M."/>
            <person name="Adriaenssens E.M."/>
            <person name="Foster-Nyarko E."/>
            <person name="Jarju S."/>
            <person name="Secka A."/>
            <person name="Antonio M."/>
            <person name="Oren A."/>
            <person name="Chaudhuri R.R."/>
            <person name="La Ragione R."/>
            <person name="Hildebrand F."/>
            <person name="Pallen M.J."/>
        </authorList>
    </citation>
    <scope>NUCLEOTIDE SEQUENCE</scope>
    <source>
        <strain evidence="3">18911</strain>
    </source>
</reference>
<protein>
    <submittedName>
        <fullName evidence="3">Uncharacterized protein</fullName>
    </submittedName>
</protein>
<feature type="transmembrane region" description="Helical" evidence="2">
    <location>
        <begin position="107"/>
        <end position="129"/>
    </location>
</feature>
<dbReference type="Pfam" id="PF09997">
    <property type="entry name" value="DUF2238"/>
    <property type="match status" value="1"/>
</dbReference>
<gene>
    <name evidence="3" type="ORF">IAB05_00665</name>
</gene>
<comment type="caution">
    <text evidence="3">The sequence shown here is derived from an EMBL/GenBank/DDBJ whole genome shotgun (WGS) entry which is preliminary data.</text>
</comment>
<evidence type="ECO:0000256" key="2">
    <source>
        <dbReference type="SAM" id="Phobius"/>
    </source>
</evidence>
<feature type="compositionally biased region" description="Low complexity" evidence="1">
    <location>
        <begin position="296"/>
        <end position="306"/>
    </location>
</feature>